<gene>
    <name evidence="1" type="ORF">HHUB_2795</name>
</gene>
<evidence type="ECO:0000313" key="2">
    <source>
        <dbReference type="Proteomes" id="UP000066737"/>
    </source>
</evidence>
<keyword evidence="2" id="KW-1185">Reference proteome</keyword>
<dbReference type="EMBL" id="LN831302">
    <property type="protein sequence ID" value="CQH58646.1"/>
    <property type="molecule type" value="Genomic_DNA"/>
</dbReference>
<protein>
    <submittedName>
        <fullName evidence="1">Uncharacterized protein</fullName>
    </submittedName>
</protein>
<dbReference type="GeneID" id="26659426"/>
<dbReference type="RefSeq" id="WP_059057207.1">
    <property type="nucleotide sequence ID" value="NZ_CEML01000001.1"/>
</dbReference>
<proteinExistence type="predicted"/>
<organism evidence="1 2">
    <name type="scientific">Halobacterium hubeiense</name>
    <dbReference type="NCBI Taxonomy" id="1407499"/>
    <lineage>
        <taxon>Archaea</taxon>
        <taxon>Methanobacteriati</taxon>
        <taxon>Methanobacteriota</taxon>
        <taxon>Stenosarchaea group</taxon>
        <taxon>Halobacteria</taxon>
        <taxon>Halobacteriales</taxon>
        <taxon>Halobacteriaceae</taxon>
        <taxon>Halobacterium</taxon>
    </lineage>
</organism>
<evidence type="ECO:0000313" key="1">
    <source>
        <dbReference type="EMBL" id="CQH58646.1"/>
    </source>
</evidence>
<sequence>MSRLKRVFSRAKYAAIGAAVGGALGGIVSRNAASTGAGVGALVGATVGEKRVDVSSVVDDVKNRKPDADVVSRSDD</sequence>
<accession>A0A0U5H1J2</accession>
<name>A0A0U5H1J2_9EURY</name>
<dbReference type="Proteomes" id="UP000066737">
    <property type="component" value="Chromosome I"/>
</dbReference>
<dbReference type="KEGG" id="hhb:Hhub_2795"/>
<dbReference type="AlphaFoldDB" id="A0A0U5H1J2"/>
<reference evidence="2" key="1">
    <citation type="journal article" date="2016" name="Environ. Microbiol.">
        <title>The complete genome of a viable archaeum isolated from 123-million-year-old rock salt.</title>
        <authorList>
            <person name="Jaakkola S.T."/>
            <person name="Pfeiffer F."/>
            <person name="Ravantti J.J."/>
            <person name="Guo Q."/>
            <person name="Liu Y."/>
            <person name="Chen X."/>
            <person name="Ma H."/>
            <person name="Yang C."/>
            <person name="Oksanen H.M."/>
            <person name="Bamford D.H."/>
        </authorList>
    </citation>
    <scope>NUCLEOTIDE SEQUENCE</scope>
    <source>
        <strain evidence="2">JI20-1</strain>
    </source>
</reference>
<dbReference type="STRING" id="1407499.HHUB_2795"/>